<feature type="non-terminal residue" evidence="1">
    <location>
        <position position="137"/>
    </location>
</feature>
<dbReference type="EMBL" id="SNRW01022931">
    <property type="protein sequence ID" value="KAA6363423.1"/>
    <property type="molecule type" value="Genomic_DNA"/>
</dbReference>
<evidence type="ECO:0000313" key="2">
    <source>
        <dbReference type="Proteomes" id="UP000324800"/>
    </source>
</evidence>
<dbReference type="AlphaFoldDB" id="A0A5J4TZK4"/>
<protein>
    <submittedName>
        <fullName evidence="1">Uncharacterized protein</fullName>
    </submittedName>
</protein>
<reference evidence="1 2" key="1">
    <citation type="submission" date="2019-03" db="EMBL/GenBank/DDBJ databases">
        <title>Single cell metagenomics reveals metabolic interactions within the superorganism composed of flagellate Streblomastix strix and complex community of Bacteroidetes bacteria on its surface.</title>
        <authorList>
            <person name="Treitli S.C."/>
            <person name="Kolisko M."/>
            <person name="Husnik F."/>
            <person name="Keeling P."/>
            <person name="Hampl V."/>
        </authorList>
    </citation>
    <scope>NUCLEOTIDE SEQUENCE [LARGE SCALE GENOMIC DNA]</scope>
    <source>
        <strain evidence="1">ST1C</strain>
    </source>
</reference>
<organism evidence="1 2">
    <name type="scientific">Streblomastix strix</name>
    <dbReference type="NCBI Taxonomy" id="222440"/>
    <lineage>
        <taxon>Eukaryota</taxon>
        <taxon>Metamonada</taxon>
        <taxon>Preaxostyla</taxon>
        <taxon>Oxymonadida</taxon>
        <taxon>Streblomastigidae</taxon>
        <taxon>Streblomastix</taxon>
    </lineage>
</organism>
<accession>A0A5J4TZK4</accession>
<comment type="caution">
    <text evidence="1">The sequence shown here is derived from an EMBL/GenBank/DDBJ whole genome shotgun (WGS) entry which is preliminary data.</text>
</comment>
<proteinExistence type="predicted"/>
<sequence>MGFIRRQPKTKLPRQNVIFENITVRIGNGTIGERLKAQQRALADQVGPWLMHIVGRLAKDIKRVKALFYEYCAQNWITDRGFKDWKVKTEDRDLDLNTPKNVIVTNSSGFYSIDGYRAVEPKQRFMLSQYYGKYPTK</sequence>
<name>A0A5J4TZK4_9EUKA</name>
<gene>
    <name evidence="1" type="ORF">EZS28_041051</name>
</gene>
<dbReference type="Proteomes" id="UP000324800">
    <property type="component" value="Unassembled WGS sequence"/>
</dbReference>
<evidence type="ECO:0000313" key="1">
    <source>
        <dbReference type="EMBL" id="KAA6363423.1"/>
    </source>
</evidence>